<dbReference type="RefSeq" id="XP_011401771.1">
    <property type="nucleotide sequence ID" value="XM_011403469.1"/>
</dbReference>
<dbReference type="Proteomes" id="UP000028924">
    <property type="component" value="Unassembled WGS sequence"/>
</dbReference>
<feature type="region of interest" description="Disordered" evidence="1">
    <location>
        <begin position="1"/>
        <end position="75"/>
    </location>
</feature>
<proteinExistence type="predicted"/>
<feature type="compositionally biased region" description="Pro residues" evidence="1">
    <location>
        <begin position="1"/>
        <end position="20"/>
    </location>
</feature>
<dbReference type="KEGG" id="apro:F751_3556"/>
<evidence type="ECO:0000313" key="3">
    <source>
        <dbReference type="Proteomes" id="UP000028924"/>
    </source>
</evidence>
<dbReference type="EMBL" id="KL662180">
    <property type="protein sequence ID" value="KFM28726.1"/>
    <property type="molecule type" value="Genomic_DNA"/>
</dbReference>
<feature type="region of interest" description="Disordered" evidence="1">
    <location>
        <begin position="114"/>
        <end position="137"/>
    </location>
</feature>
<evidence type="ECO:0000256" key="1">
    <source>
        <dbReference type="SAM" id="MobiDB-lite"/>
    </source>
</evidence>
<dbReference type="AlphaFoldDB" id="A0A087SSM2"/>
<accession>A0A087SSM2</accession>
<gene>
    <name evidence="2" type="ORF">F751_3556</name>
</gene>
<name>A0A087SSM2_AUXPR</name>
<keyword evidence="3" id="KW-1185">Reference proteome</keyword>
<evidence type="ECO:0000313" key="2">
    <source>
        <dbReference type="EMBL" id="KFM28726.1"/>
    </source>
</evidence>
<sequence length="221" mass="22587">MPPPSASERVPPPAPPAPPSPHHRIPLHRAPGAVGHPAQIQAGLEPATCPPTQAPSCPAPYRSAAPTRATGLPSAPPPFHALSLPTANYLPGPASRPILDGARPSLYPCGAPPTPWKTMPATPPQDRRSVPLVRSGPPPWASDPYSPCCTTAPLLWLPAGGQGSAAPSRPPGQLCPAAAIRALLVLEVRGGRPSPRPPSRTCCMASRPGIPSPGVALLAFA</sequence>
<organism evidence="2 3">
    <name type="scientific">Auxenochlorella protothecoides</name>
    <name type="common">Green microalga</name>
    <name type="synonym">Chlorella protothecoides</name>
    <dbReference type="NCBI Taxonomy" id="3075"/>
    <lineage>
        <taxon>Eukaryota</taxon>
        <taxon>Viridiplantae</taxon>
        <taxon>Chlorophyta</taxon>
        <taxon>core chlorophytes</taxon>
        <taxon>Trebouxiophyceae</taxon>
        <taxon>Chlorellales</taxon>
        <taxon>Chlorellaceae</taxon>
        <taxon>Auxenochlorella</taxon>
    </lineage>
</organism>
<dbReference type="GeneID" id="23614947"/>
<reference evidence="2 3" key="1">
    <citation type="journal article" date="2014" name="BMC Genomics">
        <title>Oil accumulation mechanisms of the oleaginous microalga Chlorella protothecoides revealed through its genome, transcriptomes, and proteomes.</title>
        <authorList>
            <person name="Gao C."/>
            <person name="Wang Y."/>
            <person name="Shen Y."/>
            <person name="Yan D."/>
            <person name="He X."/>
            <person name="Dai J."/>
            <person name="Wu Q."/>
        </authorList>
    </citation>
    <scope>NUCLEOTIDE SEQUENCE [LARGE SCALE GENOMIC DNA]</scope>
    <source>
        <strain evidence="2 3">0710</strain>
    </source>
</reference>
<protein>
    <submittedName>
        <fullName evidence="2">Uncharacterized protein</fullName>
    </submittedName>
</protein>